<keyword evidence="2" id="KW-1185">Reference proteome</keyword>
<accession>A0ABD1VDH3</accession>
<sequence length="155" mass="17738">MFLRTSSSKRPRNRKENRFFVGSKLRNKDRFKLVGRVEIGECGVGKLVLNGDGGGDFWRCGGREFQGFWVVEFTGDPPLMTCVKRWWWVGGQFKIKQLLILDCLPADTSAGGQGYLAHKGQEIRTLYCVVIEKLIIDKQEKFFLTGIDMAHVFEE</sequence>
<gene>
    <name evidence="1" type="ORF">Fot_16758</name>
</gene>
<evidence type="ECO:0000313" key="1">
    <source>
        <dbReference type="EMBL" id="KAL2535367.1"/>
    </source>
</evidence>
<proteinExistence type="predicted"/>
<reference evidence="2" key="1">
    <citation type="submission" date="2024-07" db="EMBL/GenBank/DDBJ databases">
        <title>Two chromosome-level genome assemblies of Korean endemic species Abeliophyllum distichum and Forsythia ovata (Oleaceae).</title>
        <authorList>
            <person name="Jang H."/>
        </authorList>
    </citation>
    <scope>NUCLEOTIDE SEQUENCE [LARGE SCALE GENOMIC DNA]</scope>
</reference>
<dbReference type="EMBL" id="JBFOLJ010000005">
    <property type="protein sequence ID" value="KAL2535367.1"/>
    <property type="molecule type" value="Genomic_DNA"/>
</dbReference>
<dbReference type="Proteomes" id="UP001604277">
    <property type="component" value="Unassembled WGS sequence"/>
</dbReference>
<evidence type="ECO:0000313" key="2">
    <source>
        <dbReference type="Proteomes" id="UP001604277"/>
    </source>
</evidence>
<protein>
    <submittedName>
        <fullName evidence="1">Uncharacterized protein</fullName>
    </submittedName>
</protein>
<organism evidence="1 2">
    <name type="scientific">Forsythia ovata</name>
    <dbReference type="NCBI Taxonomy" id="205694"/>
    <lineage>
        <taxon>Eukaryota</taxon>
        <taxon>Viridiplantae</taxon>
        <taxon>Streptophyta</taxon>
        <taxon>Embryophyta</taxon>
        <taxon>Tracheophyta</taxon>
        <taxon>Spermatophyta</taxon>
        <taxon>Magnoliopsida</taxon>
        <taxon>eudicotyledons</taxon>
        <taxon>Gunneridae</taxon>
        <taxon>Pentapetalae</taxon>
        <taxon>asterids</taxon>
        <taxon>lamiids</taxon>
        <taxon>Lamiales</taxon>
        <taxon>Oleaceae</taxon>
        <taxon>Forsythieae</taxon>
        <taxon>Forsythia</taxon>
    </lineage>
</organism>
<name>A0ABD1VDH3_9LAMI</name>
<comment type="caution">
    <text evidence="1">The sequence shown here is derived from an EMBL/GenBank/DDBJ whole genome shotgun (WGS) entry which is preliminary data.</text>
</comment>
<dbReference type="AlphaFoldDB" id="A0ABD1VDH3"/>